<feature type="compositionally biased region" description="Basic residues" evidence="1">
    <location>
        <begin position="1"/>
        <end position="11"/>
    </location>
</feature>
<dbReference type="RefSeq" id="WP_311786786.1">
    <property type="nucleotide sequence ID" value="NZ_JALDYY010000006.1"/>
</dbReference>
<reference evidence="3" key="1">
    <citation type="submission" date="2022-03" db="EMBL/GenBank/DDBJ databases">
        <title>Fererhizobium litorale gen. nov., sp. nov., isolated from sandy sediments of the Sea of Japan seashore.</title>
        <authorList>
            <person name="Romanenko L."/>
            <person name="Kurilenko V."/>
            <person name="Otstavnykh N."/>
            <person name="Svetashev V."/>
            <person name="Tekutyeva L."/>
            <person name="Isaeva M."/>
            <person name="Mikhailov V."/>
        </authorList>
    </citation>
    <scope>NUCLEOTIDE SEQUENCE</scope>
    <source>
        <strain evidence="3">KMM 9576</strain>
    </source>
</reference>
<evidence type="ECO:0008006" key="5">
    <source>
        <dbReference type="Google" id="ProtNLM"/>
    </source>
</evidence>
<evidence type="ECO:0000313" key="3">
    <source>
        <dbReference type="EMBL" id="MDI7923661.1"/>
    </source>
</evidence>
<dbReference type="AlphaFoldDB" id="A0AAE3QHV7"/>
<keyword evidence="2" id="KW-0472">Membrane</keyword>
<accession>A0AAE3QHV7</accession>
<comment type="caution">
    <text evidence="3">The sequence shown here is derived from an EMBL/GenBank/DDBJ whole genome shotgun (WGS) entry which is preliminary data.</text>
</comment>
<dbReference type="Proteomes" id="UP001161580">
    <property type="component" value="Unassembled WGS sequence"/>
</dbReference>
<dbReference type="EMBL" id="JALDYZ010000009">
    <property type="protein sequence ID" value="MDI7923661.1"/>
    <property type="molecule type" value="Genomic_DNA"/>
</dbReference>
<sequence>MATGKPPRRSKATGEPVTTDLDAEQVAPGAAHEAPEKGTETETAAKTEAVEHSTIEADATEAAVAGAEIAEVPGAETGTAKAATTETTSTGIPAEPAPTEPDAAPAAETTFATPREEIPAAPAPPPRRGNSGLIAAGIFGGLVALAGAGSLQYAGFFDPLSPARTPAVDTSEMTSEIEALKQSVASLRAQPRPDNTELEARVAALETAAATAPASGGGDPAAVADLEQKITALNAGIEQLKSEVASNAEARAENTSEISRRLDEAEKKLNEPRTDVAVARAVALASLKAAVDRGGPFLAELDTFAGVAPDDPAIAGLQPFAAAGVPSRAELMRQFPDAASAILAAIHKADPDAGIAERLMDSALSLVKVRPVGNIEGEGPDAVVARIEDKLKNGDLKGAALEWVNLPQPAQAAAANFKTALDNRLKVEELVDTAMKSNTAATSNEG</sequence>
<gene>
    <name evidence="3" type="ORF">MRS75_16395</name>
</gene>
<feature type="region of interest" description="Disordered" evidence="1">
    <location>
        <begin position="1"/>
        <end position="106"/>
    </location>
</feature>
<name>A0AAE3QHV7_9HYPH</name>
<protein>
    <recommendedName>
        <fullName evidence="5">Inner membrane protein</fullName>
    </recommendedName>
</protein>
<proteinExistence type="predicted"/>
<feature type="transmembrane region" description="Helical" evidence="2">
    <location>
        <begin position="133"/>
        <end position="156"/>
    </location>
</feature>
<keyword evidence="4" id="KW-1185">Reference proteome</keyword>
<keyword evidence="2" id="KW-1133">Transmembrane helix</keyword>
<evidence type="ECO:0000313" key="4">
    <source>
        <dbReference type="Proteomes" id="UP001161580"/>
    </source>
</evidence>
<organism evidence="3 4">
    <name type="scientific">Ferirhizobium litorale</name>
    <dbReference type="NCBI Taxonomy" id="2927786"/>
    <lineage>
        <taxon>Bacteria</taxon>
        <taxon>Pseudomonadati</taxon>
        <taxon>Pseudomonadota</taxon>
        <taxon>Alphaproteobacteria</taxon>
        <taxon>Hyphomicrobiales</taxon>
        <taxon>Rhizobiaceae</taxon>
        <taxon>Ferirhizobium</taxon>
    </lineage>
</organism>
<dbReference type="Gene3D" id="6.10.140.920">
    <property type="match status" value="1"/>
</dbReference>
<feature type="compositionally biased region" description="Low complexity" evidence="1">
    <location>
        <begin position="56"/>
        <end position="94"/>
    </location>
</feature>
<evidence type="ECO:0000256" key="1">
    <source>
        <dbReference type="SAM" id="MobiDB-lite"/>
    </source>
</evidence>
<feature type="compositionally biased region" description="Basic and acidic residues" evidence="1">
    <location>
        <begin position="33"/>
        <end position="55"/>
    </location>
</feature>
<evidence type="ECO:0000256" key="2">
    <source>
        <dbReference type="SAM" id="Phobius"/>
    </source>
</evidence>
<keyword evidence="2" id="KW-0812">Transmembrane</keyword>